<evidence type="ECO:0000256" key="1">
    <source>
        <dbReference type="ARBA" id="ARBA00001947"/>
    </source>
</evidence>
<keyword evidence="8" id="KW-0812">Transmembrane</keyword>
<dbReference type="EMBL" id="JUFX02000057">
    <property type="protein sequence ID" value="KPH88158.1"/>
    <property type="molecule type" value="Genomic_DNA"/>
</dbReference>
<keyword evidence="6" id="KW-0862">Zinc</keyword>
<evidence type="ECO:0000256" key="3">
    <source>
        <dbReference type="ARBA" id="ARBA00012784"/>
    </source>
</evidence>
<dbReference type="GO" id="GO:0043103">
    <property type="term" value="P:hypoxanthine salvage"/>
    <property type="evidence" value="ECO:0007669"/>
    <property type="project" value="TreeGrafter"/>
</dbReference>
<dbReference type="InterPro" id="IPR032466">
    <property type="entry name" value="Metal_Hydrolase"/>
</dbReference>
<proteinExistence type="inferred from homology"/>
<dbReference type="SUPFAM" id="SSF51556">
    <property type="entry name" value="Metallo-dependent hydrolases"/>
    <property type="match status" value="1"/>
</dbReference>
<accession>A0A0N1N5G3</accession>
<feature type="domain" description="Adenosine deaminase" evidence="9">
    <location>
        <begin position="280"/>
        <end position="499"/>
    </location>
</feature>
<dbReference type="GO" id="GO:0046872">
    <property type="term" value="F:metal ion binding"/>
    <property type="evidence" value="ECO:0007669"/>
    <property type="project" value="UniProtKB-KW"/>
</dbReference>
<keyword evidence="5" id="KW-0378">Hydrolase</keyword>
<evidence type="ECO:0000313" key="10">
    <source>
        <dbReference type="EMBL" id="KPH88158.1"/>
    </source>
</evidence>
<dbReference type="InterPro" id="IPR001365">
    <property type="entry name" value="A_deaminase_dom"/>
</dbReference>
<gene>
    <name evidence="10" type="ORF">GLUCOINTEAF2_0201753</name>
</gene>
<comment type="cofactor">
    <cofactor evidence="1">
        <name>Zn(2+)</name>
        <dbReference type="ChEBI" id="CHEBI:29105"/>
    </cofactor>
</comment>
<dbReference type="EC" id="3.5.4.4" evidence="3"/>
<feature type="region of interest" description="Disordered" evidence="7">
    <location>
        <begin position="1"/>
        <end position="32"/>
    </location>
</feature>
<dbReference type="GO" id="GO:0005829">
    <property type="term" value="C:cytosol"/>
    <property type="evidence" value="ECO:0007669"/>
    <property type="project" value="TreeGrafter"/>
</dbReference>
<dbReference type="InterPro" id="IPR006330">
    <property type="entry name" value="Ado/ade_deaminase"/>
</dbReference>
<evidence type="ECO:0000313" key="11">
    <source>
        <dbReference type="Proteomes" id="UP000031553"/>
    </source>
</evidence>
<evidence type="ECO:0000256" key="8">
    <source>
        <dbReference type="SAM" id="Phobius"/>
    </source>
</evidence>
<keyword evidence="8" id="KW-0472">Membrane</keyword>
<comment type="caution">
    <text evidence="10">The sequence shown here is derived from an EMBL/GenBank/DDBJ whole genome shotgun (WGS) entry which is preliminary data.</text>
</comment>
<feature type="transmembrane region" description="Helical" evidence="8">
    <location>
        <begin position="46"/>
        <end position="66"/>
    </location>
</feature>
<keyword evidence="8" id="KW-1133">Transmembrane helix</keyword>
<evidence type="ECO:0000256" key="7">
    <source>
        <dbReference type="SAM" id="MobiDB-lite"/>
    </source>
</evidence>
<organism evidence="10 11">
    <name type="scientific">Komagataeibacter intermedius AF2</name>
    <dbReference type="NCBI Taxonomy" id="1458464"/>
    <lineage>
        <taxon>Bacteria</taxon>
        <taxon>Pseudomonadati</taxon>
        <taxon>Pseudomonadota</taxon>
        <taxon>Alphaproteobacteria</taxon>
        <taxon>Acetobacterales</taxon>
        <taxon>Acetobacteraceae</taxon>
        <taxon>Komagataeibacter</taxon>
    </lineage>
</organism>
<evidence type="ECO:0000259" key="9">
    <source>
        <dbReference type="Pfam" id="PF00962"/>
    </source>
</evidence>
<keyword evidence="4" id="KW-0479">Metal-binding</keyword>
<dbReference type="AlphaFoldDB" id="A0A0N1N5G3"/>
<dbReference type="Gene3D" id="3.20.20.140">
    <property type="entry name" value="Metal-dependent hydrolases"/>
    <property type="match status" value="1"/>
</dbReference>
<evidence type="ECO:0000256" key="6">
    <source>
        <dbReference type="ARBA" id="ARBA00022833"/>
    </source>
</evidence>
<dbReference type="GO" id="GO:0006154">
    <property type="term" value="P:adenosine catabolic process"/>
    <property type="evidence" value="ECO:0007669"/>
    <property type="project" value="TreeGrafter"/>
</dbReference>
<dbReference type="GO" id="GO:0004000">
    <property type="term" value="F:adenosine deaminase activity"/>
    <property type="evidence" value="ECO:0007669"/>
    <property type="project" value="UniProtKB-ARBA"/>
</dbReference>
<feature type="compositionally biased region" description="Basic and acidic residues" evidence="7">
    <location>
        <begin position="20"/>
        <end position="32"/>
    </location>
</feature>
<comment type="similarity">
    <text evidence="2">Belongs to the metallo-dependent hydrolases superfamily. Adenosine and AMP deaminases family.</text>
</comment>
<dbReference type="PANTHER" id="PTHR11409">
    <property type="entry name" value="ADENOSINE DEAMINASE"/>
    <property type="match status" value="1"/>
</dbReference>
<dbReference type="GO" id="GO:0046103">
    <property type="term" value="P:inosine biosynthetic process"/>
    <property type="evidence" value="ECO:0007669"/>
    <property type="project" value="TreeGrafter"/>
</dbReference>
<sequence length="558" mass="61267">MQVPSYPADHAACRAGGRTRRAERCRSRHEETETVPQHPVTYHHNLYYRVLPFLAAICVLLAAWGACADPVVSMQGREAAVASRLHDIAGDRARVRLFLQSMPKGGELHIHSWGTAFAETDIDWAQARNYCVTRHGAPQFVPPPCGRHHALPVARMDDVRRAALVAALSEDAVNGPVLPRHDHFFATFDVAAPVASHSLIDELALLRTIQARQNSSYVEFMSSPASVDAMGERASTMHMDPARLDIMHDRLAPSLPTMLDAARQEIDAWMAGADQRQACATPLRETTGPCGVTVRFLATVTRTGTPARVFGEMLAAFALAHADPRVVGVNILAPEDNVTAVRDYALHMAMFRYLSARYPDVRFSLHAGELTRAVAPPAALASHIAQAIEAGASRIGHGVDIAMEDQARATLTRMAHRPVAIEINLTSNDVILGVHGRAHPLHLYLAAGVPVVLSTDDPGVLRTDLTEEYVSAVVDQHLDYHQIRQIVRNALEFSFLPGESLWRDHRPGMPVATCARTDAPQPSPTCAEFLHRSEKAALQWRLEHDIARFETQVLAHPF</sequence>
<protein>
    <recommendedName>
        <fullName evidence="3">adenosine deaminase</fullName>
        <ecNumber evidence="3">3.5.4.4</ecNumber>
    </recommendedName>
</protein>
<evidence type="ECO:0000256" key="4">
    <source>
        <dbReference type="ARBA" id="ARBA00022723"/>
    </source>
</evidence>
<dbReference type="PANTHER" id="PTHR11409:SF43">
    <property type="entry name" value="ADENOSINE DEAMINASE"/>
    <property type="match status" value="1"/>
</dbReference>
<name>A0A0N1N5G3_9PROT</name>
<dbReference type="Proteomes" id="UP000031553">
    <property type="component" value="Unassembled WGS sequence"/>
</dbReference>
<evidence type="ECO:0000256" key="2">
    <source>
        <dbReference type="ARBA" id="ARBA00006676"/>
    </source>
</evidence>
<dbReference type="Pfam" id="PF00962">
    <property type="entry name" value="A_deaminase"/>
    <property type="match status" value="1"/>
</dbReference>
<evidence type="ECO:0000256" key="5">
    <source>
        <dbReference type="ARBA" id="ARBA00022801"/>
    </source>
</evidence>
<reference evidence="10 11" key="1">
    <citation type="submission" date="2015-07" db="EMBL/GenBank/DDBJ databases">
        <title>Draft Genome Sequence of Komagataeibacter intermedius Strain AF2, Isolated from Kombucha Tea.</title>
        <authorList>
            <person name="Santos R.A."/>
            <person name="Berretta A.A."/>
            <person name="Barud H.S."/>
            <person name="Ribeiro S.J."/>
            <person name="Gonzalez-Garcia L.N."/>
            <person name="Zucchi T.D."/>
            <person name="Goldman G.H."/>
            <person name="Riano-Pachon D.M."/>
        </authorList>
    </citation>
    <scope>NUCLEOTIDE SEQUENCE [LARGE SCALE GENOMIC DNA]</scope>
    <source>
        <strain evidence="10 11">AF2</strain>
    </source>
</reference>